<feature type="region of interest" description="Disordered" evidence="1">
    <location>
        <begin position="50"/>
        <end position="82"/>
    </location>
</feature>
<comment type="caution">
    <text evidence="2">The sequence shown here is derived from an EMBL/GenBank/DDBJ whole genome shotgun (WGS) entry which is preliminary data.</text>
</comment>
<reference evidence="2" key="1">
    <citation type="submission" date="2022-04" db="EMBL/GenBank/DDBJ databases">
        <title>A functionally conserved STORR gene fusion in Papaver species that diverged 16.8 million years ago.</title>
        <authorList>
            <person name="Catania T."/>
        </authorList>
    </citation>
    <scope>NUCLEOTIDE SEQUENCE</scope>
    <source>
        <strain evidence="2">S-188037</strain>
    </source>
</reference>
<protein>
    <submittedName>
        <fullName evidence="2">Uncharacterized protein</fullName>
    </submittedName>
</protein>
<dbReference type="AlphaFoldDB" id="A0AAD4XLZ2"/>
<proteinExistence type="predicted"/>
<name>A0AAD4XLZ2_9MAGN</name>
<feature type="non-terminal residue" evidence="2">
    <location>
        <position position="82"/>
    </location>
</feature>
<evidence type="ECO:0000313" key="2">
    <source>
        <dbReference type="EMBL" id="KAI3923304.1"/>
    </source>
</evidence>
<gene>
    <name evidence="2" type="ORF">MKW98_026897</name>
</gene>
<evidence type="ECO:0000313" key="3">
    <source>
        <dbReference type="Proteomes" id="UP001202328"/>
    </source>
</evidence>
<dbReference type="EMBL" id="JAJJMB010008487">
    <property type="protein sequence ID" value="KAI3923304.1"/>
    <property type="molecule type" value="Genomic_DNA"/>
</dbReference>
<dbReference type="Proteomes" id="UP001202328">
    <property type="component" value="Unassembled WGS sequence"/>
</dbReference>
<sequence length="82" mass="9273">YSGDFYDRIWAPVQNIRVQSNSPYRHVNIDDNPLEALRTTLAQLQEVKLDPSIPSTSANHNLTNDDYPPEKALQKAHLSGNL</sequence>
<feature type="non-terminal residue" evidence="2">
    <location>
        <position position="1"/>
    </location>
</feature>
<keyword evidence="3" id="KW-1185">Reference proteome</keyword>
<organism evidence="2 3">
    <name type="scientific">Papaver atlanticum</name>
    <dbReference type="NCBI Taxonomy" id="357466"/>
    <lineage>
        <taxon>Eukaryota</taxon>
        <taxon>Viridiplantae</taxon>
        <taxon>Streptophyta</taxon>
        <taxon>Embryophyta</taxon>
        <taxon>Tracheophyta</taxon>
        <taxon>Spermatophyta</taxon>
        <taxon>Magnoliopsida</taxon>
        <taxon>Ranunculales</taxon>
        <taxon>Papaveraceae</taxon>
        <taxon>Papaveroideae</taxon>
        <taxon>Papaver</taxon>
    </lineage>
</organism>
<accession>A0AAD4XLZ2</accession>
<feature type="compositionally biased region" description="Polar residues" evidence="1">
    <location>
        <begin position="53"/>
        <end position="64"/>
    </location>
</feature>
<evidence type="ECO:0000256" key="1">
    <source>
        <dbReference type="SAM" id="MobiDB-lite"/>
    </source>
</evidence>